<dbReference type="GO" id="GO:0006952">
    <property type="term" value="P:defense response"/>
    <property type="evidence" value="ECO:0007669"/>
    <property type="project" value="UniProtKB-KW"/>
</dbReference>
<feature type="coiled-coil region" evidence="7">
    <location>
        <begin position="29"/>
        <end position="63"/>
    </location>
</feature>
<protein>
    <submittedName>
        <fullName evidence="11">Uncharacterized protein</fullName>
    </submittedName>
</protein>
<dbReference type="InterPro" id="IPR055414">
    <property type="entry name" value="LRR_R13L4/SHOC2-like"/>
</dbReference>
<dbReference type="Gene3D" id="3.40.50.300">
    <property type="entry name" value="P-loop containing nucleotide triphosphate hydrolases"/>
    <property type="match status" value="1"/>
</dbReference>
<comment type="similarity">
    <text evidence="1">Belongs to the disease resistance NB-LRR family.</text>
</comment>
<dbReference type="SUPFAM" id="SSF52540">
    <property type="entry name" value="P-loop containing nucleoside triphosphate hydrolases"/>
    <property type="match status" value="1"/>
</dbReference>
<dbReference type="SUPFAM" id="SSF52058">
    <property type="entry name" value="L domain-like"/>
    <property type="match status" value="1"/>
</dbReference>
<dbReference type="GO" id="GO:0005524">
    <property type="term" value="F:ATP binding"/>
    <property type="evidence" value="ECO:0007669"/>
    <property type="project" value="UniProtKB-KW"/>
</dbReference>
<organism evidence="11 12">
    <name type="scientific">Microthlaspi erraticum</name>
    <dbReference type="NCBI Taxonomy" id="1685480"/>
    <lineage>
        <taxon>Eukaryota</taxon>
        <taxon>Viridiplantae</taxon>
        <taxon>Streptophyta</taxon>
        <taxon>Embryophyta</taxon>
        <taxon>Tracheophyta</taxon>
        <taxon>Spermatophyta</taxon>
        <taxon>Magnoliopsida</taxon>
        <taxon>eudicotyledons</taxon>
        <taxon>Gunneridae</taxon>
        <taxon>Pentapetalae</taxon>
        <taxon>rosids</taxon>
        <taxon>malvids</taxon>
        <taxon>Brassicales</taxon>
        <taxon>Brassicaceae</taxon>
        <taxon>Coluteocarpeae</taxon>
        <taxon>Microthlaspi</taxon>
    </lineage>
</organism>
<proteinExistence type="inferred from homology"/>
<dbReference type="FunFam" id="1.10.8.430:FF:000003">
    <property type="entry name" value="Probable disease resistance protein At5g66910"/>
    <property type="match status" value="1"/>
</dbReference>
<dbReference type="FunFam" id="3.40.50.300:FF:001091">
    <property type="entry name" value="Probable disease resistance protein At1g61300"/>
    <property type="match status" value="1"/>
</dbReference>
<dbReference type="Gene3D" id="1.10.8.430">
    <property type="entry name" value="Helical domain of apoptotic protease-activating factors"/>
    <property type="match status" value="1"/>
</dbReference>
<dbReference type="OrthoDB" id="664960at2759"/>
<keyword evidence="3" id="KW-0677">Repeat</keyword>
<dbReference type="AlphaFoldDB" id="A0A6D2J139"/>
<dbReference type="FunFam" id="1.10.10.10:FF:000322">
    <property type="entry name" value="Probable disease resistance protein At1g63360"/>
    <property type="match status" value="1"/>
</dbReference>
<dbReference type="InterPro" id="IPR027417">
    <property type="entry name" value="P-loop_NTPase"/>
</dbReference>
<evidence type="ECO:0000313" key="12">
    <source>
        <dbReference type="Proteomes" id="UP000467841"/>
    </source>
</evidence>
<evidence type="ECO:0000259" key="8">
    <source>
        <dbReference type="Pfam" id="PF00931"/>
    </source>
</evidence>
<evidence type="ECO:0000256" key="2">
    <source>
        <dbReference type="ARBA" id="ARBA00022614"/>
    </source>
</evidence>
<evidence type="ECO:0000313" key="11">
    <source>
        <dbReference type="EMBL" id="CAA7032734.1"/>
    </source>
</evidence>
<evidence type="ECO:0000256" key="6">
    <source>
        <dbReference type="ARBA" id="ARBA00022840"/>
    </source>
</evidence>
<evidence type="ECO:0000256" key="3">
    <source>
        <dbReference type="ARBA" id="ARBA00022737"/>
    </source>
</evidence>
<keyword evidence="7" id="KW-0175">Coiled coil</keyword>
<keyword evidence="6" id="KW-0067">ATP-binding</keyword>
<dbReference type="Pfam" id="PF00931">
    <property type="entry name" value="NB-ARC"/>
    <property type="match status" value="1"/>
</dbReference>
<dbReference type="InterPro" id="IPR032675">
    <property type="entry name" value="LRR_dom_sf"/>
</dbReference>
<dbReference type="InterPro" id="IPR002182">
    <property type="entry name" value="NB-ARC"/>
</dbReference>
<evidence type="ECO:0000256" key="4">
    <source>
        <dbReference type="ARBA" id="ARBA00022741"/>
    </source>
</evidence>
<dbReference type="PANTHER" id="PTHR33463:SF210">
    <property type="entry name" value="NB-ARC DOMAIN-CONTAINING PROTEIN"/>
    <property type="match status" value="1"/>
</dbReference>
<keyword evidence="2" id="KW-0433">Leucine-rich repeat</keyword>
<evidence type="ECO:0000256" key="7">
    <source>
        <dbReference type="SAM" id="Coils"/>
    </source>
</evidence>
<keyword evidence="5" id="KW-0611">Plant defense</keyword>
<gene>
    <name evidence="11" type="ORF">MERR_LOCUS19969</name>
</gene>
<dbReference type="InterPro" id="IPR050905">
    <property type="entry name" value="Plant_NBS-LRR"/>
</dbReference>
<feature type="domain" description="Disease resistance R13L4/SHOC-2-like LRR" evidence="10">
    <location>
        <begin position="491"/>
        <end position="777"/>
    </location>
</feature>
<evidence type="ECO:0000259" key="9">
    <source>
        <dbReference type="Pfam" id="PF23559"/>
    </source>
</evidence>
<evidence type="ECO:0000256" key="1">
    <source>
        <dbReference type="ARBA" id="ARBA00008894"/>
    </source>
</evidence>
<evidence type="ECO:0000259" key="10">
    <source>
        <dbReference type="Pfam" id="PF23598"/>
    </source>
</evidence>
<dbReference type="InterPro" id="IPR042197">
    <property type="entry name" value="Apaf_helical"/>
</dbReference>
<comment type="caution">
    <text evidence="11">The sequence shown here is derived from an EMBL/GenBank/DDBJ whole genome shotgun (WGS) entry which is preliminary data.</text>
</comment>
<reference evidence="11" key="1">
    <citation type="submission" date="2020-01" db="EMBL/GenBank/DDBJ databases">
        <authorList>
            <person name="Mishra B."/>
        </authorList>
    </citation>
    <scope>NUCLEOTIDE SEQUENCE [LARGE SCALE GENOMIC DNA]</scope>
</reference>
<dbReference type="GO" id="GO:0043531">
    <property type="term" value="F:ADP binding"/>
    <property type="evidence" value="ECO:0007669"/>
    <property type="project" value="InterPro"/>
</dbReference>
<dbReference type="PANTHER" id="PTHR33463">
    <property type="entry name" value="NB-ARC DOMAIN-CONTAINING PROTEIN-RELATED"/>
    <property type="match status" value="1"/>
</dbReference>
<dbReference type="Gene3D" id="3.80.10.10">
    <property type="entry name" value="Ribonuclease Inhibitor"/>
    <property type="match status" value="2"/>
</dbReference>
<dbReference type="PRINTS" id="PR00364">
    <property type="entry name" value="DISEASERSIST"/>
</dbReference>
<evidence type="ECO:0000256" key="5">
    <source>
        <dbReference type="ARBA" id="ARBA00022821"/>
    </source>
</evidence>
<dbReference type="Pfam" id="PF23598">
    <property type="entry name" value="LRR_14"/>
    <property type="match status" value="1"/>
</dbReference>
<keyword evidence="12" id="KW-1185">Reference proteome</keyword>
<dbReference type="EMBL" id="CACVBM020001127">
    <property type="protein sequence ID" value="CAA7032734.1"/>
    <property type="molecule type" value="Genomic_DNA"/>
</dbReference>
<dbReference type="InterPro" id="IPR036388">
    <property type="entry name" value="WH-like_DNA-bd_sf"/>
</dbReference>
<sequence length="854" mass="97509">MGNCVSLSISSDQPMKKVCQWLEVQGSYVHNLSKNLGALERTMEELKAKRDDLSRNVTREEDRGLQRLSEFQVWLTRVETIENRASDLFSTRDVQLESLCLYGFCSKSLTSSYRYGKVVFLTLKEVEKLKSRVFEVVCDQQAQTCKVEERQLQPTIVGQERTLKKAWNHLMGDEVGVMGMYGMGGVGKTTLLAQLNNRFSEKSCGFDFVIWVVVSKELQVEKIQDEIARKVGVRGEEWKQEEKSQKRDVIYSFLRKKKFVLFLDDIWEKVDLVEIGVPFPTAQNGCKVAFTTRSQAVCAHMGVEEPMEVKCLEEHDAFDLFHKKVGQKTLGSDPEIPELARQVAKRCCGLPLALNVVGETMSCKRTKQECYDNLEGEQLKSCLLYCALFPEDDKIPKEKLIGLWICEGIIDGSEGIEKAENKGYEIIGSLVRASLLMEVDWYRTQCVYMHDVVREMALWIATDLGIQKEAFIVRASVGLHEMPKVEEWNVVRRMSLMNNKIQHLHGSPECLKLTTLLLRRANLANISSEFFKSMPRLAVLDLSCNGNLFELPDCISELVSLQYLNLSYTSIRHLPKGVKELKKLINLDLEEADKLSSVAWISSLHSLKILNLSRVGFTLNCEVVEELKTLENLEILTIDFNLPPSLKKFLSSHRLPCCTRDLTIRGIDMDDTSGLSLPLTMNKLREFNILWSSISEIKTVPPLHNPRNLCFLSLSKVMILDCKGLKELTFLMFAPNLRTLVVNIANQLEDIISKEKVCEGDKSGMVPFQKLVTLVLVDLPELKSIYWRHLPFPCLKRFDVFGCSKLKKLPLDSQSGMHGENGLIIRYKEKEWIENVEWEDEATKKWFLHSSSQV</sequence>
<feature type="domain" description="Disease resistance protein winged helix" evidence="9">
    <location>
        <begin position="388"/>
        <end position="457"/>
    </location>
</feature>
<dbReference type="Proteomes" id="UP000467841">
    <property type="component" value="Unassembled WGS sequence"/>
</dbReference>
<dbReference type="Pfam" id="PF23559">
    <property type="entry name" value="WHD_DRP"/>
    <property type="match status" value="1"/>
</dbReference>
<keyword evidence="4" id="KW-0547">Nucleotide-binding</keyword>
<dbReference type="InterPro" id="IPR058922">
    <property type="entry name" value="WHD_DRP"/>
</dbReference>
<accession>A0A6D2J139</accession>
<dbReference type="Gene3D" id="1.10.10.10">
    <property type="entry name" value="Winged helix-like DNA-binding domain superfamily/Winged helix DNA-binding domain"/>
    <property type="match status" value="1"/>
</dbReference>
<name>A0A6D2J139_9BRAS</name>
<feature type="domain" description="NB-ARC" evidence="8">
    <location>
        <begin position="160"/>
        <end position="330"/>
    </location>
</feature>